<organism evidence="1 2">
    <name type="scientific">Caerostris extrusa</name>
    <name type="common">Bark spider</name>
    <name type="synonym">Caerostris bankana</name>
    <dbReference type="NCBI Taxonomy" id="172846"/>
    <lineage>
        <taxon>Eukaryota</taxon>
        <taxon>Metazoa</taxon>
        <taxon>Ecdysozoa</taxon>
        <taxon>Arthropoda</taxon>
        <taxon>Chelicerata</taxon>
        <taxon>Arachnida</taxon>
        <taxon>Araneae</taxon>
        <taxon>Araneomorphae</taxon>
        <taxon>Entelegynae</taxon>
        <taxon>Araneoidea</taxon>
        <taxon>Araneidae</taxon>
        <taxon>Caerostris</taxon>
    </lineage>
</organism>
<dbReference type="EMBL" id="BPLR01019109">
    <property type="protein sequence ID" value="GIZ04589.1"/>
    <property type="molecule type" value="Genomic_DNA"/>
</dbReference>
<dbReference type="AlphaFoldDB" id="A0AAV4YDK9"/>
<evidence type="ECO:0000313" key="1">
    <source>
        <dbReference type="EMBL" id="GIZ04589.1"/>
    </source>
</evidence>
<sequence length="119" mass="14287">MHRVRNNQRNGHCKHNIIFKINDQCYCRKWCPGYGYWITETHDLVNTSNRETRLKVERSQTLLIMHKVRNNQRNGHCKPGIIFKINDQCYCRKWCPGYILITENHDLVNTSNRETRLEG</sequence>
<evidence type="ECO:0000313" key="2">
    <source>
        <dbReference type="Proteomes" id="UP001054945"/>
    </source>
</evidence>
<accession>A0AAV4YDK9</accession>
<dbReference type="Proteomes" id="UP001054945">
    <property type="component" value="Unassembled WGS sequence"/>
</dbReference>
<reference evidence="1 2" key="1">
    <citation type="submission" date="2021-06" db="EMBL/GenBank/DDBJ databases">
        <title>Caerostris extrusa draft genome.</title>
        <authorList>
            <person name="Kono N."/>
            <person name="Arakawa K."/>
        </authorList>
    </citation>
    <scope>NUCLEOTIDE SEQUENCE [LARGE SCALE GENOMIC DNA]</scope>
</reference>
<proteinExistence type="predicted"/>
<comment type="caution">
    <text evidence="1">The sequence shown here is derived from an EMBL/GenBank/DDBJ whole genome shotgun (WGS) entry which is preliminary data.</text>
</comment>
<name>A0AAV4YDK9_CAEEX</name>
<protein>
    <submittedName>
        <fullName evidence="1">Uncharacterized protein</fullName>
    </submittedName>
</protein>
<gene>
    <name evidence="1" type="ORF">CEXT_29931</name>
</gene>
<keyword evidence="2" id="KW-1185">Reference proteome</keyword>